<dbReference type="PROSITE" id="PS50042">
    <property type="entry name" value="CNMP_BINDING_3"/>
    <property type="match status" value="1"/>
</dbReference>
<dbReference type="RefSeq" id="WP_069005106.1">
    <property type="nucleotide sequence ID" value="NZ_LVJX01000007.1"/>
</dbReference>
<evidence type="ECO:0000313" key="7">
    <source>
        <dbReference type="Proteomes" id="UP000094849"/>
    </source>
</evidence>
<dbReference type="PROSITE" id="PS51063">
    <property type="entry name" value="HTH_CRP_2"/>
    <property type="match status" value="1"/>
</dbReference>
<organism evidence="6 7">
    <name type="scientific">Candidatus Thiodiazotropha endoloripes</name>
    <dbReference type="NCBI Taxonomy" id="1818881"/>
    <lineage>
        <taxon>Bacteria</taxon>
        <taxon>Pseudomonadati</taxon>
        <taxon>Pseudomonadota</taxon>
        <taxon>Gammaproteobacteria</taxon>
        <taxon>Chromatiales</taxon>
        <taxon>Sedimenticolaceae</taxon>
        <taxon>Candidatus Thiodiazotropha</taxon>
    </lineage>
</organism>
<keyword evidence="2" id="KW-0238">DNA-binding</keyword>
<keyword evidence="3" id="KW-0804">Transcription</keyword>
<evidence type="ECO:0000256" key="1">
    <source>
        <dbReference type="ARBA" id="ARBA00023015"/>
    </source>
</evidence>
<feature type="domain" description="HTH crp-type" evidence="5">
    <location>
        <begin position="140"/>
        <end position="204"/>
    </location>
</feature>
<dbReference type="InterPro" id="IPR018490">
    <property type="entry name" value="cNMP-bd_dom_sf"/>
</dbReference>
<evidence type="ECO:0000256" key="3">
    <source>
        <dbReference type="ARBA" id="ARBA00023163"/>
    </source>
</evidence>
<dbReference type="InterPro" id="IPR000595">
    <property type="entry name" value="cNMP-bd_dom"/>
</dbReference>
<evidence type="ECO:0000313" key="6">
    <source>
        <dbReference type="EMBL" id="ODB97334.1"/>
    </source>
</evidence>
<dbReference type="InterPro" id="IPR036390">
    <property type="entry name" value="WH_DNA-bd_sf"/>
</dbReference>
<proteinExistence type="predicted"/>
<evidence type="ECO:0000259" key="4">
    <source>
        <dbReference type="PROSITE" id="PS50042"/>
    </source>
</evidence>
<feature type="domain" description="Cyclic nucleotide-binding" evidence="4">
    <location>
        <begin position="4"/>
        <end position="71"/>
    </location>
</feature>
<dbReference type="Gene3D" id="2.60.120.10">
    <property type="entry name" value="Jelly Rolls"/>
    <property type="match status" value="1"/>
</dbReference>
<keyword evidence="7" id="KW-1185">Reference proteome</keyword>
<dbReference type="InterPro" id="IPR036388">
    <property type="entry name" value="WH-like_DNA-bd_sf"/>
</dbReference>
<dbReference type="Gene3D" id="1.10.10.10">
    <property type="entry name" value="Winged helix-like DNA-binding domain superfamily/Winged helix DNA-binding domain"/>
    <property type="match status" value="1"/>
</dbReference>
<evidence type="ECO:0000259" key="5">
    <source>
        <dbReference type="PROSITE" id="PS51063"/>
    </source>
</evidence>
<dbReference type="InterPro" id="IPR050397">
    <property type="entry name" value="Env_Response_Regulators"/>
</dbReference>
<evidence type="ECO:0000256" key="2">
    <source>
        <dbReference type="ARBA" id="ARBA00023125"/>
    </source>
</evidence>
<dbReference type="EMBL" id="LVJZ01000003">
    <property type="protein sequence ID" value="ODB97334.1"/>
    <property type="molecule type" value="Genomic_DNA"/>
</dbReference>
<dbReference type="STRING" id="1818881.A3196_11520"/>
<dbReference type="GO" id="GO:0003677">
    <property type="term" value="F:DNA binding"/>
    <property type="evidence" value="ECO:0007669"/>
    <property type="project" value="UniProtKB-KW"/>
</dbReference>
<dbReference type="AlphaFoldDB" id="A0A1E2US84"/>
<dbReference type="PANTHER" id="PTHR24567:SF26">
    <property type="entry name" value="REGULATORY PROTEIN YEIL"/>
    <property type="match status" value="1"/>
</dbReference>
<dbReference type="InterPro" id="IPR014710">
    <property type="entry name" value="RmlC-like_jellyroll"/>
</dbReference>
<dbReference type="SUPFAM" id="SSF46785">
    <property type="entry name" value="Winged helix' DNA-binding domain"/>
    <property type="match status" value="1"/>
</dbReference>
<dbReference type="Pfam" id="PF13545">
    <property type="entry name" value="HTH_Crp_2"/>
    <property type="match status" value="1"/>
</dbReference>
<protein>
    <submittedName>
        <fullName evidence="6">cAMP-binding protein</fullName>
    </submittedName>
</protein>
<dbReference type="SUPFAM" id="SSF51206">
    <property type="entry name" value="cAMP-binding domain-like"/>
    <property type="match status" value="1"/>
</dbReference>
<sequence>MTETFLDLTPSGQKLFENGVVRKCFSKPTSVIHKGQAVSGAYLVTQGRLRVFTYTPQGSEATLYFLDPGETCVLALNCLFNDLRYPAWVETDGDTQVDVIPGALYRKLFEGESTVQNLTVKALSSLVFRLMEELEQVHACNLDQRLANFILSNASEEGVLRMTQQALGGHLGTTREVIARLMQGFVAEGAVETRRGAVIVTDAAKLAKLIEPTTL</sequence>
<comment type="caution">
    <text evidence="6">The sequence shown here is derived from an EMBL/GenBank/DDBJ whole genome shotgun (WGS) entry which is preliminary data.</text>
</comment>
<dbReference type="InterPro" id="IPR012318">
    <property type="entry name" value="HTH_CRP"/>
</dbReference>
<dbReference type="Pfam" id="PF00027">
    <property type="entry name" value="cNMP_binding"/>
    <property type="match status" value="1"/>
</dbReference>
<dbReference type="SMART" id="SM00419">
    <property type="entry name" value="HTH_CRP"/>
    <property type="match status" value="1"/>
</dbReference>
<dbReference type="GO" id="GO:0005829">
    <property type="term" value="C:cytosol"/>
    <property type="evidence" value="ECO:0007669"/>
    <property type="project" value="TreeGrafter"/>
</dbReference>
<dbReference type="PANTHER" id="PTHR24567">
    <property type="entry name" value="CRP FAMILY TRANSCRIPTIONAL REGULATORY PROTEIN"/>
    <property type="match status" value="1"/>
</dbReference>
<dbReference type="CDD" id="cd00038">
    <property type="entry name" value="CAP_ED"/>
    <property type="match status" value="1"/>
</dbReference>
<accession>A0A1E2US84</accession>
<dbReference type="GO" id="GO:0003700">
    <property type="term" value="F:DNA-binding transcription factor activity"/>
    <property type="evidence" value="ECO:0007669"/>
    <property type="project" value="TreeGrafter"/>
</dbReference>
<keyword evidence="1" id="KW-0805">Transcription regulation</keyword>
<dbReference type="Proteomes" id="UP000094849">
    <property type="component" value="Unassembled WGS sequence"/>
</dbReference>
<reference evidence="6 7" key="1">
    <citation type="submission" date="2016-03" db="EMBL/GenBank/DDBJ databases">
        <title>Chemosynthetic sulphur-oxidizing symbionts of marine invertebrate animals are capable of nitrogen fixation.</title>
        <authorList>
            <person name="Petersen J.M."/>
            <person name="Kemper A."/>
            <person name="Gruber-Vodicka H."/>
            <person name="Cardini U."/>
            <person name="Geest Mvander."/>
            <person name="Kleiner M."/>
            <person name="Bulgheresi S."/>
            <person name="Fussmann M."/>
            <person name="Herbold C."/>
            <person name="Seah B.K.B."/>
            <person name="Antony C.Paul."/>
            <person name="Liu D."/>
            <person name="Belitz A."/>
            <person name="Weber M."/>
        </authorList>
    </citation>
    <scope>NUCLEOTIDE SEQUENCE [LARGE SCALE GENOMIC DNA]</scope>
    <source>
        <strain evidence="6">G_D</strain>
    </source>
</reference>
<gene>
    <name evidence="6" type="ORF">A3196_11520</name>
</gene>
<name>A0A1E2US84_9GAMM</name>